<feature type="compositionally biased region" description="Low complexity" evidence="2">
    <location>
        <begin position="45"/>
        <end position="56"/>
    </location>
</feature>
<proteinExistence type="predicted"/>
<dbReference type="EMBL" id="JAPZBO010000003">
    <property type="protein sequence ID" value="KAJ5320876.1"/>
    <property type="molecule type" value="Genomic_DNA"/>
</dbReference>
<reference evidence="3" key="2">
    <citation type="journal article" date="2023" name="IMA Fungus">
        <title>Comparative genomic study of the Penicillium genus elucidates a diverse pangenome and 15 lateral gene transfer events.</title>
        <authorList>
            <person name="Petersen C."/>
            <person name="Sorensen T."/>
            <person name="Nielsen M.R."/>
            <person name="Sondergaard T.E."/>
            <person name="Sorensen J.L."/>
            <person name="Fitzpatrick D.A."/>
            <person name="Frisvad J.C."/>
            <person name="Nielsen K.L."/>
        </authorList>
    </citation>
    <scope>NUCLEOTIDE SEQUENCE</scope>
    <source>
        <strain evidence="3">IBT 21472</strain>
    </source>
</reference>
<evidence type="ECO:0000256" key="2">
    <source>
        <dbReference type="SAM" id="MobiDB-lite"/>
    </source>
</evidence>
<dbReference type="AlphaFoldDB" id="A0A9W9U5I4"/>
<feature type="compositionally biased region" description="Polar residues" evidence="2">
    <location>
        <begin position="1"/>
        <end position="13"/>
    </location>
</feature>
<keyword evidence="4" id="KW-1185">Reference proteome</keyword>
<feature type="coiled-coil region" evidence="1">
    <location>
        <begin position="297"/>
        <end position="380"/>
    </location>
</feature>
<reference evidence="3" key="1">
    <citation type="submission" date="2022-12" db="EMBL/GenBank/DDBJ databases">
        <authorList>
            <person name="Petersen C."/>
        </authorList>
    </citation>
    <scope>NUCLEOTIDE SEQUENCE</scope>
    <source>
        <strain evidence="3">IBT 21472</strain>
    </source>
</reference>
<dbReference type="PANTHER" id="PTHR46753:SF3">
    <property type="entry name" value="PDZ DOMAIN-CONTAINING PROTEIN"/>
    <property type="match status" value="1"/>
</dbReference>
<feature type="coiled-coil region" evidence="1">
    <location>
        <begin position="153"/>
        <end position="201"/>
    </location>
</feature>
<comment type="caution">
    <text evidence="3">The sequence shown here is derived from an EMBL/GenBank/DDBJ whole genome shotgun (WGS) entry which is preliminary data.</text>
</comment>
<dbReference type="Proteomes" id="UP001147746">
    <property type="component" value="Unassembled WGS sequence"/>
</dbReference>
<organism evidence="3 4">
    <name type="scientific">Penicillium atrosanguineum</name>
    <dbReference type="NCBI Taxonomy" id="1132637"/>
    <lineage>
        <taxon>Eukaryota</taxon>
        <taxon>Fungi</taxon>
        <taxon>Dikarya</taxon>
        <taxon>Ascomycota</taxon>
        <taxon>Pezizomycotina</taxon>
        <taxon>Eurotiomycetes</taxon>
        <taxon>Eurotiomycetidae</taxon>
        <taxon>Eurotiales</taxon>
        <taxon>Aspergillaceae</taxon>
        <taxon>Penicillium</taxon>
    </lineage>
</organism>
<evidence type="ECO:0000256" key="1">
    <source>
        <dbReference type="SAM" id="Coils"/>
    </source>
</evidence>
<dbReference type="PANTHER" id="PTHR46753">
    <property type="entry name" value="FYVE AND COILED-COIL DOMAIN-CONTAINING PROTEIN 1"/>
    <property type="match status" value="1"/>
</dbReference>
<gene>
    <name evidence="3" type="ORF">N7476_003878</name>
</gene>
<keyword evidence="1" id="KW-0175">Coiled coil</keyword>
<feature type="region of interest" description="Disordered" evidence="2">
    <location>
        <begin position="1"/>
        <end position="56"/>
    </location>
</feature>
<accession>A0A9W9U5I4</accession>
<evidence type="ECO:0000313" key="3">
    <source>
        <dbReference type="EMBL" id="KAJ5320876.1"/>
    </source>
</evidence>
<sequence>MAPSKVTTMSASSPLPRKRKDRADSPSSSNDTASVPAAPTKTIQTTNGTNGTNGNGVSALKASNDAKELITHKPALNAKYDVSKKTESVGQIVARNFDCVKHARPAGFPEYLGALPFPRELKGLVAWTDAFVERLGWVAMQEQEETARRERSLGRANRDIELLSDRNTELKTKLHLSTDEIHKLKGNNARLDSRNKFLEGQCKRDNDHIKALTKNISEQGSKICTLTQENEKLRTSVKSLEVKIQELIDQHTGDEASRKALTEGFAEWKRLDKVHDDKVNAQVADLQKELHAERVAKAKAHEDLKEAVAKYAKLEGENAHLETLRAELDVVVKTIREQLKQLEAGLAASEGEKATLNALLHELKKKEESAQVEIESLHGQLHDAKLSVEAAMEQVHAANEHAKSHWGTLQTIRMDGGWLRTDEKDACDLFLNDPIMCSLPVSKPVVAPMKTVIERLPESQPAADIENPFN</sequence>
<evidence type="ECO:0000313" key="4">
    <source>
        <dbReference type="Proteomes" id="UP001147746"/>
    </source>
</evidence>
<protein>
    <submittedName>
        <fullName evidence="3">Uncharacterized protein</fullName>
    </submittedName>
</protein>
<name>A0A9W9U5I4_9EURO</name>